<feature type="transmembrane region" description="Helical" evidence="1">
    <location>
        <begin position="142"/>
        <end position="161"/>
    </location>
</feature>
<comment type="caution">
    <text evidence="2">The sequence shown here is derived from an EMBL/GenBank/DDBJ whole genome shotgun (WGS) entry which is preliminary data.</text>
</comment>
<accession>A0A812LQ35</accession>
<dbReference type="EMBL" id="CAJNJA010009753">
    <property type="protein sequence ID" value="CAE7250199.1"/>
    <property type="molecule type" value="Genomic_DNA"/>
</dbReference>
<dbReference type="AlphaFoldDB" id="A0A812LQ35"/>
<organism evidence="2 3">
    <name type="scientific">Symbiodinium necroappetens</name>
    <dbReference type="NCBI Taxonomy" id="1628268"/>
    <lineage>
        <taxon>Eukaryota</taxon>
        <taxon>Sar</taxon>
        <taxon>Alveolata</taxon>
        <taxon>Dinophyceae</taxon>
        <taxon>Suessiales</taxon>
        <taxon>Symbiodiniaceae</taxon>
        <taxon>Symbiodinium</taxon>
    </lineage>
</organism>
<keyword evidence="1" id="KW-0812">Transmembrane</keyword>
<evidence type="ECO:0000256" key="1">
    <source>
        <dbReference type="SAM" id="Phobius"/>
    </source>
</evidence>
<reference evidence="2" key="1">
    <citation type="submission" date="2021-02" db="EMBL/GenBank/DDBJ databases">
        <authorList>
            <person name="Dougan E. K."/>
            <person name="Rhodes N."/>
            <person name="Thang M."/>
            <person name="Chan C."/>
        </authorList>
    </citation>
    <scope>NUCLEOTIDE SEQUENCE</scope>
</reference>
<protein>
    <submittedName>
        <fullName evidence="2">Uncharacterized protein</fullName>
    </submittedName>
</protein>
<dbReference type="Proteomes" id="UP000601435">
    <property type="component" value="Unassembled WGS sequence"/>
</dbReference>
<proteinExistence type="predicted"/>
<name>A0A812LQ35_9DINO</name>
<keyword evidence="3" id="KW-1185">Reference proteome</keyword>
<gene>
    <name evidence="2" type="ORF">SNEC2469_LOCUS5133</name>
</gene>
<keyword evidence="1" id="KW-0472">Membrane</keyword>
<keyword evidence="1" id="KW-1133">Transmembrane helix</keyword>
<dbReference type="OrthoDB" id="10333308at2759"/>
<feature type="transmembrane region" description="Helical" evidence="1">
    <location>
        <begin position="9"/>
        <end position="32"/>
    </location>
</feature>
<sequence>MPTCAKKLLYAGACLVAAGLLTCLVLITLFFIQLGSPGEVLIDGQENFTLTAVEPRIGFTFFREWGTNGTEHCRTLHIISPSGNDVTFWCGVHSISQPQLEKTGHVELNREFGTYTVTSGQATWVVDRYDYWGKGHPQAPFLSVWQSVLWGAFFCSWAVVLPRQEE</sequence>
<evidence type="ECO:0000313" key="2">
    <source>
        <dbReference type="EMBL" id="CAE7250199.1"/>
    </source>
</evidence>
<evidence type="ECO:0000313" key="3">
    <source>
        <dbReference type="Proteomes" id="UP000601435"/>
    </source>
</evidence>